<gene>
    <name evidence="2" type="primary">AlNc14C163G7819</name>
    <name evidence="2" type="ORF">ALNC14_088120</name>
</gene>
<feature type="chain" id="PRO_5003263520" evidence="1">
    <location>
        <begin position="25"/>
        <end position="178"/>
    </location>
</feature>
<protein>
    <submittedName>
        <fullName evidence="2">AlNc14C163G7819 protein</fullName>
    </submittedName>
</protein>
<evidence type="ECO:0000256" key="1">
    <source>
        <dbReference type="SAM" id="SignalP"/>
    </source>
</evidence>
<dbReference type="AlphaFoldDB" id="F0WMY2"/>
<dbReference type="HOGENOM" id="CLU_1513236_0_0_1"/>
<feature type="signal peptide" evidence="1">
    <location>
        <begin position="1"/>
        <end position="24"/>
    </location>
</feature>
<reference evidence="2" key="2">
    <citation type="submission" date="2011-02" db="EMBL/GenBank/DDBJ databases">
        <authorList>
            <person name="MacLean D."/>
        </authorList>
    </citation>
    <scope>NUCLEOTIDE SEQUENCE</scope>
</reference>
<proteinExistence type="predicted"/>
<reference evidence="2" key="1">
    <citation type="journal article" date="2011" name="PLoS Biol.">
        <title>Gene gain and loss during evolution of obligate parasitism in the white rust pathogen of Arabidopsis thaliana.</title>
        <authorList>
            <person name="Kemen E."/>
            <person name="Gardiner A."/>
            <person name="Schultz-Larsen T."/>
            <person name="Kemen A.C."/>
            <person name="Balmuth A.L."/>
            <person name="Robert-Seilaniantz A."/>
            <person name="Bailey K."/>
            <person name="Holub E."/>
            <person name="Studholme D.J."/>
            <person name="Maclean D."/>
            <person name="Jones J.D."/>
        </authorList>
    </citation>
    <scope>NUCLEOTIDE SEQUENCE</scope>
</reference>
<evidence type="ECO:0000313" key="2">
    <source>
        <dbReference type="EMBL" id="CCA22669.1"/>
    </source>
</evidence>
<organism evidence="2">
    <name type="scientific">Albugo laibachii Nc14</name>
    <dbReference type="NCBI Taxonomy" id="890382"/>
    <lineage>
        <taxon>Eukaryota</taxon>
        <taxon>Sar</taxon>
        <taxon>Stramenopiles</taxon>
        <taxon>Oomycota</taxon>
        <taxon>Peronosporomycetes</taxon>
        <taxon>Albuginales</taxon>
        <taxon>Albuginaceae</taxon>
        <taxon>Albugo</taxon>
    </lineage>
</organism>
<dbReference type="EMBL" id="FR824208">
    <property type="protein sequence ID" value="CCA22669.1"/>
    <property type="molecule type" value="Genomic_DNA"/>
</dbReference>
<sequence>MSRGHRVWAHNLLDFVLHLLVAKPERVGEKVSFSPDRKDTLRKKSKKSCLKVEQLKGTVCIEHEMYMKRTGKEDVEKVSIEYPVNRITGFAANNALDCICCLMVHSEVFFIYAPTIDSNTGYVWMTQNHDDIIHVCLERHCLKLWFYKEAEHLQAGFRRPLCLADIQYPFQKIKSKVA</sequence>
<keyword evidence="1" id="KW-0732">Signal</keyword>
<name>F0WMY2_9STRA</name>
<accession>F0WMY2</accession>